<dbReference type="InterPro" id="IPR010982">
    <property type="entry name" value="Lambda_DNA-bd_dom_sf"/>
</dbReference>
<dbReference type="EMBL" id="VFPP01000001">
    <property type="protein sequence ID" value="TQM83260.1"/>
    <property type="molecule type" value="Genomic_DNA"/>
</dbReference>
<dbReference type="Gene3D" id="1.10.260.40">
    <property type="entry name" value="lambda repressor-like DNA-binding domains"/>
    <property type="match status" value="1"/>
</dbReference>
<evidence type="ECO:0008006" key="3">
    <source>
        <dbReference type="Google" id="ProtNLM"/>
    </source>
</evidence>
<dbReference type="AlphaFoldDB" id="A0A543JK79"/>
<name>A0A543JK79_9PSEU</name>
<reference evidence="1 2" key="1">
    <citation type="submission" date="2019-06" db="EMBL/GenBank/DDBJ databases">
        <title>Sequencing the genomes of 1000 actinobacteria strains.</title>
        <authorList>
            <person name="Klenk H.-P."/>
        </authorList>
    </citation>
    <scope>NUCLEOTIDE SEQUENCE [LARGE SCALE GENOMIC DNA]</scope>
    <source>
        <strain evidence="1 2">DSM 45456</strain>
    </source>
</reference>
<dbReference type="Proteomes" id="UP000316628">
    <property type="component" value="Unassembled WGS sequence"/>
</dbReference>
<comment type="caution">
    <text evidence="1">The sequence shown here is derived from an EMBL/GenBank/DDBJ whole genome shotgun (WGS) entry which is preliminary data.</text>
</comment>
<accession>A0A543JK79</accession>
<sequence length="164" mass="18402">MSQDDRRTMPSVAEILEALFDRHRKPVPAGSKRLGRPYSNQEVADWCTARGVEMSQTHVWNLRQVSKAVDPRVSHLKAIAEFFGYRPAYFLDADVYWDTEAQLGTLPKSGEGDLAIPTQEAQARVLMRRVDGLTQAGLALIAGVVDQVAEWEKNQNHVRDTPQS</sequence>
<organism evidence="1 2">
    <name type="scientific">Saccharothrix saharensis</name>
    <dbReference type="NCBI Taxonomy" id="571190"/>
    <lineage>
        <taxon>Bacteria</taxon>
        <taxon>Bacillati</taxon>
        <taxon>Actinomycetota</taxon>
        <taxon>Actinomycetes</taxon>
        <taxon>Pseudonocardiales</taxon>
        <taxon>Pseudonocardiaceae</taxon>
        <taxon>Saccharothrix</taxon>
    </lineage>
</organism>
<proteinExistence type="predicted"/>
<gene>
    <name evidence="1" type="ORF">FHX81_5678</name>
</gene>
<evidence type="ECO:0000313" key="2">
    <source>
        <dbReference type="Proteomes" id="UP000316628"/>
    </source>
</evidence>
<keyword evidence="2" id="KW-1185">Reference proteome</keyword>
<evidence type="ECO:0000313" key="1">
    <source>
        <dbReference type="EMBL" id="TQM83260.1"/>
    </source>
</evidence>
<protein>
    <recommendedName>
        <fullName evidence="3">Helix-turn-helix protein</fullName>
    </recommendedName>
</protein>
<dbReference type="GO" id="GO:0003677">
    <property type="term" value="F:DNA binding"/>
    <property type="evidence" value="ECO:0007669"/>
    <property type="project" value="InterPro"/>
</dbReference>